<dbReference type="SUPFAM" id="SSF53927">
    <property type="entry name" value="Cytidine deaminase-like"/>
    <property type="match status" value="1"/>
</dbReference>
<protein>
    <submittedName>
        <fullName evidence="1">Cytidine deaminase</fullName>
    </submittedName>
</protein>
<dbReference type="InParanoid" id="A0A2T0GYD9"/>
<reference evidence="1 2" key="1">
    <citation type="submission" date="2018-03" db="EMBL/GenBank/DDBJ databases">
        <title>Actinopolyspora mortivallis from Sahara, screening for active biomolecules.</title>
        <authorList>
            <person name="Selama O."/>
            <person name="Wellington E.M.H."/>
            <person name="Hacene H."/>
        </authorList>
    </citation>
    <scope>NUCLEOTIDE SEQUENCE [LARGE SCALE GENOMIC DNA]</scope>
    <source>
        <strain evidence="1 2">M5A</strain>
    </source>
</reference>
<dbReference type="STRING" id="1050202.GCA_000384035_02460"/>
<proteinExistence type="predicted"/>
<comment type="caution">
    <text evidence="1">The sequence shown here is derived from an EMBL/GenBank/DDBJ whole genome shotgun (WGS) entry which is preliminary data.</text>
</comment>
<dbReference type="Gene3D" id="3.40.140.10">
    <property type="entry name" value="Cytidine Deaminase, domain 2"/>
    <property type="match status" value="1"/>
</dbReference>
<dbReference type="RefSeq" id="WP_106113099.1">
    <property type="nucleotide sequence ID" value="NZ_PVSR01000006.1"/>
</dbReference>
<sequence>MGERIEPAPEQLDAEDSKIVTLARSARARIGAAEGAAVRDTDGRTYTGCTVDLGVLRLSALQSAVAAAASSGAEGLEAAALVTDGTEIDPDSLAAVRALGRRVPVFRADGGGTVSDVARDVE</sequence>
<gene>
    <name evidence="1" type="ORF">CEP50_06920</name>
</gene>
<evidence type="ECO:0000313" key="1">
    <source>
        <dbReference type="EMBL" id="PRW64126.1"/>
    </source>
</evidence>
<dbReference type="Proteomes" id="UP000239352">
    <property type="component" value="Unassembled WGS sequence"/>
</dbReference>
<organism evidence="1 2">
    <name type="scientific">Actinopolyspora mortivallis</name>
    <dbReference type="NCBI Taxonomy" id="33906"/>
    <lineage>
        <taxon>Bacteria</taxon>
        <taxon>Bacillati</taxon>
        <taxon>Actinomycetota</taxon>
        <taxon>Actinomycetes</taxon>
        <taxon>Actinopolysporales</taxon>
        <taxon>Actinopolysporaceae</taxon>
        <taxon>Actinopolyspora</taxon>
    </lineage>
</organism>
<evidence type="ECO:0000313" key="2">
    <source>
        <dbReference type="Proteomes" id="UP000239352"/>
    </source>
</evidence>
<dbReference type="GO" id="GO:0003824">
    <property type="term" value="F:catalytic activity"/>
    <property type="evidence" value="ECO:0007669"/>
    <property type="project" value="InterPro"/>
</dbReference>
<name>A0A2T0GYD9_ACTMO</name>
<accession>A0A2T0GYD9</accession>
<dbReference type="AlphaFoldDB" id="A0A2T0GYD9"/>
<keyword evidence="2" id="KW-1185">Reference proteome</keyword>
<dbReference type="InterPro" id="IPR016193">
    <property type="entry name" value="Cytidine_deaminase-like"/>
</dbReference>
<dbReference type="EMBL" id="PVSR01000006">
    <property type="protein sequence ID" value="PRW64126.1"/>
    <property type="molecule type" value="Genomic_DNA"/>
</dbReference>